<accession>A0A2W5KGV6</accession>
<feature type="chain" id="PRO_5015892094" evidence="1">
    <location>
        <begin position="22"/>
        <end position="188"/>
    </location>
</feature>
<protein>
    <submittedName>
        <fullName evidence="2">Uncharacterized protein</fullName>
    </submittedName>
</protein>
<feature type="signal peptide" evidence="1">
    <location>
        <begin position="1"/>
        <end position="21"/>
    </location>
</feature>
<dbReference type="EMBL" id="QFPN01000004">
    <property type="protein sequence ID" value="PZQ16192.1"/>
    <property type="molecule type" value="Genomic_DNA"/>
</dbReference>
<proteinExistence type="predicted"/>
<dbReference type="Proteomes" id="UP000249577">
    <property type="component" value="Unassembled WGS sequence"/>
</dbReference>
<evidence type="ECO:0000313" key="3">
    <source>
        <dbReference type="Proteomes" id="UP000249577"/>
    </source>
</evidence>
<evidence type="ECO:0000313" key="2">
    <source>
        <dbReference type="EMBL" id="PZQ16192.1"/>
    </source>
</evidence>
<organism evidence="2 3">
    <name type="scientific">Ancylobacter novellus</name>
    <name type="common">Thiobacillus novellus</name>
    <dbReference type="NCBI Taxonomy" id="921"/>
    <lineage>
        <taxon>Bacteria</taxon>
        <taxon>Pseudomonadati</taxon>
        <taxon>Pseudomonadota</taxon>
        <taxon>Alphaproteobacteria</taxon>
        <taxon>Hyphomicrobiales</taxon>
        <taxon>Xanthobacteraceae</taxon>
        <taxon>Ancylobacter</taxon>
    </lineage>
</organism>
<reference evidence="2 3" key="1">
    <citation type="submission" date="2017-08" db="EMBL/GenBank/DDBJ databases">
        <title>Infants hospitalized years apart are colonized by the same room-sourced microbial strains.</title>
        <authorList>
            <person name="Brooks B."/>
            <person name="Olm M.R."/>
            <person name="Firek B.A."/>
            <person name="Baker R."/>
            <person name="Thomas B.C."/>
            <person name="Morowitz M.J."/>
            <person name="Banfield J.F."/>
        </authorList>
    </citation>
    <scope>NUCLEOTIDE SEQUENCE [LARGE SCALE GENOMIC DNA]</scope>
    <source>
        <strain evidence="2">S2_005_003_R2_43</strain>
    </source>
</reference>
<dbReference type="AlphaFoldDB" id="A0A2W5KGV6"/>
<keyword evidence="1" id="KW-0732">Signal</keyword>
<name>A0A2W5KGV6_ANCNO</name>
<comment type="caution">
    <text evidence="2">The sequence shown here is derived from an EMBL/GenBank/DDBJ whole genome shotgun (WGS) entry which is preliminary data.</text>
</comment>
<gene>
    <name evidence="2" type="ORF">DI565_10415</name>
</gene>
<sequence length="188" mass="19224">MRSLFLAAALSAAFVASPAFADDVSDAIAEAKAAYDAGDLSGTKQSLDLAGQLVAQRQAEGLARLLPEPPAGWTAEAADTSGGMGSFLGGGLVVKRVYAKADKDVTIQLMANSPILGSLAPLFSNVQMLGGMGKAFRQKGRVGVLTGEGEIQMVLGKSYLTVSGSGSEADKRAMLELIDVAAVEGFAK</sequence>
<evidence type="ECO:0000256" key="1">
    <source>
        <dbReference type="SAM" id="SignalP"/>
    </source>
</evidence>